<feature type="compositionally biased region" description="Low complexity" evidence="1">
    <location>
        <begin position="449"/>
        <end position="462"/>
    </location>
</feature>
<dbReference type="HOGENOM" id="CLU_045142_0_0_1"/>
<name>U7PWW6_SPOS1</name>
<feature type="compositionally biased region" description="Pro residues" evidence="1">
    <location>
        <begin position="8"/>
        <end position="21"/>
    </location>
</feature>
<gene>
    <name evidence="2" type="ORF">HMPREF1624_04145</name>
</gene>
<feature type="region of interest" description="Disordered" evidence="1">
    <location>
        <begin position="449"/>
        <end position="536"/>
    </location>
</feature>
<protein>
    <submittedName>
        <fullName evidence="2">Uncharacterized protein</fullName>
    </submittedName>
</protein>
<reference evidence="3" key="1">
    <citation type="journal article" date="2014" name="Genome Announc.">
        <title>Genome sequence of the pathogenic fungus Sporothrix schenckii (ATCC 58251).</title>
        <authorList>
            <person name="Cuomo C.A."/>
            <person name="Rodriguez-Del Valle N."/>
            <person name="Perez-Sanchez L."/>
            <person name="Abouelleil A."/>
            <person name="Goldberg J."/>
            <person name="Young S."/>
            <person name="Zeng Q."/>
            <person name="Birren B.W."/>
        </authorList>
    </citation>
    <scope>NUCLEOTIDE SEQUENCE [LARGE SCALE GENOMIC DNA]</scope>
    <source>
        <strain evidence="3">ATCC 58251 / de Perez 2211183</strain>
    </source>
</reference>
<sequence length="536" mass="56611">MAASMPSLPFPFGPQIPLTPPPDYQSFSLPGGPTPLSPTLLKSFTRETYGHGNGLLGNSLSGGPGGVAGSLKGVGPQSEMTASQRSVPGTVNAGMNGGPKHAFPPPQPPLPSLVQRQQSGQQGGIKVEQTTAPPTSTVTTTTASPSITATHRPVTSGATTTGAASTRPTAEAVAAASSEGGTLSASDPHYLAIASRIAAYYHQRCQAVANLQHQRYLAWANMQRQKSQEMTQAAMLVVAWYIRDRIQRRRRRKKRQFRRGLAAKAAGEDNKIRVAEGGGRRARRSSAAGRTGRPVTKGEAVRKWVLQVPELDDAVSPNTPGARDRPADPDEVAFDIDRDTLSDNDTRLYNVADNLIKSQLARINVPMMGTLSFDASESESESESDDDEEAEGDDEGEDGDDLYDDSKPVGLGAHSVEDDSMVDYEERGAPIEAVAVGVEAMIKDATAPATAARAGLGAGAATQPAGKRGHSDENDVKNDLDDDDDDDFDDDEEFEEEDDCDDGQDGADPQVSELGHDGTGAGGGSSGRRRETSSFL</sequence>
<feature type="compositionally biased region" description="Low complexity" evidence="1">
    <location>
        <begin position="130"/>
        <end position="169"/>
    </location>
</feature>
<dbReference type="AlphaFoldDB" id="U7PWW6"/>
<feature type="compositionally biased region" description="Gly residues" evidence="1">
    <location>
        <begin position="517"/>
        <end position="526"/>
    </location>
</feature>
<feature type="region of interest" description="Disordered" evidence="1">
    <location>
        <begin position="67"/>
        <end position="169"/>
    </location>
</feature>
<feature type="compositionally biased region" description="Basic and acidic residues" evidence="1">
    <location>
        <begin position="469"/>
        <end position="479"/>
    </location>
</feature>
<dbReference type="eggNOG" id="ENOG502RF9B">
    <property type="taxonomic scope" value="Eukaryota"/>
</dbReference>
<proteinExistence type="predicted"/>
<feature type="compositionally biased region" description="Polar residues" evidence="1">
    <location>
        <begin position="78"/>
        <end position="89"/>
    </location>
</feature>
<feature type="region of interest" description="Disordered" evidence="1">
    <location>
        <begin position="311"/>
        <end position="332"/>
    </location>
</feature>
<evidence type="ECO:0000256" key="1">
    <source>
        <dbReference type="SAM" id="MobiDB-lite"/>
    </source>
</evidence>
<feature type="region of interest" description="Disordered" evidence="1">
    <location>
        <begin position="274"/>
        <end position="299"/>
    </location>
</feature>
<dbReference type="Proteomes" id="UP000018087">
    <property type="component" value="Unassembled WGS sequence"/>
</dbReference>
<feature type="region of interest" description="Disordered" evidence="1">
    <location>
        <begin position="1"/>
        <end position="21"/>
    </location>
</feature>
<feature type="region of interest" description="Disordered" evidence="1">
    <location>
        <begin position="373"/>
        <end position="425"/>
    </location>
</feature>
<keyword evidence="3" id="KW-1185">Reference proteome</keyword>
<evidence type="ECO:0000313" key="2">
    <source>
        <dbReference type="EMBL" id="ERS98950.1"/>
    </source>
</evidence>
<feature type="compositionally biased region" description="Pro residues" evidence="1">
    <location>
        <begin position="102"/>
        <end position="111"/>
    </location>
</feature>
<accession>U7PWW6</accession>
<organism evidence="2 3">
    <name type="scientific">Sporothrix schenckii (strain ATCC 58251 / de Perez 2211183)</name>
    <name type="common">Rose-picker's disease fungus</name>
    <dbReference type="NCBI Taxonomy" id="1391915"/>
    <lineage>
        <taxon>Eukaryota</taxon>
        <taxon>Fungi</taxon>
        <taxon>Dikarya</taxon>
        <taxon>Ascomycota</taxon>
        <taxon>Pezizomycotina</taxon>
        <taxon>Sordariomycetes</taxon>
        <taxon>Sordariomycetidae</taxon>
        <taxon>Ophiostomatales</taxon>
        <taxon>Ophiostomataceae</taxon>
        <taxon>Sporothrix</taxon>
    </lineage>
</organism>
<dbReference type="OrthoDB" id="5234702at2759"/>
<evidence type="ECO:0000313" key="3">
    <source>
        <dbReference type="Proteomes" id="UP000018087"/>
    </source>
</evidence>
<feature type="compositionally biased region" description="Acidic residues" evidence="1">
    <location>
        <begin position="376"/>
        <end position="403"/>
    </location>
</feature>
<feature type="compositionally biased region" description="Acidic residues" evidence="1">
    <location>
        <begin position="480"/>
        <end position="505"/>
    </location>
</feature>
<dbReference type="EMBL" id="KI440845">
    <property type="protein sequence ID" value="ERS98950.1"/>
    <property type="molecule type" value="Genomic_DNA"/>
</dbReference>